<feature type="domain" description="Lysozyme inhibitor LprI-like N-terminal" evidence="2">
    <location>
        <begin position="63"/>
        <end position="129"/>
    </location>
</feature>
<dbReference type="Gene3D" id="1.20.1270.180">
    <property type="match status" value="1"/>
</dbReference>
<dbReference type="Pfam" id="PF07007">
    <property type="entry name" value="LprI"/>
    <property type="match status" value="1"/>
</dbReference>
<keyword evidence="4" id="KW-1185">Reference proteome</keyword>
<dbReference type="SUPFAM" id="SSF47090">
    <property type="entry name" value="PGBD-like"/>
    <property type="match status" value="1"/>
</dbReference>
<dbReference type="PANTHER" id="PTHR37549">
    <property type="entry name" value="LIPOPROTEIN LPRI"/>
    <property type="match status" value="1"/>
</dbReference>
<dbReference type="AlphaFoldDB" id="A0A1H5ZAA2"/>
<dbReference type="InterPro" id="IPR002477">
    <property type="entry name" value="Peptidoglycan-bd-like"/>
</dbReference>
<dbReference type="Pfam" id="PF01471">
    <property type="entry name" value="PG_binding_1"/>
    <property type="match status" value="1"/>
</dbReference>
<organism evidence="3 4">
    <name type="scientific">Jhaorihella thermophila</name>
    <dbReference type="NCBI Taxonomy" id="488547"/>
    <lineage>
        <taxon>Bacteria</taxon>
        <taxon>Pseudomonadati</taxon>
        <taxon>Pseudomonadota</taxon>
        <taxon>Alphaproteobacteria</taxon>
        <taxon>Rhodobacterales</taxon>
        <taxon>Paracoccaceae</taxon>
        <taxon>Jhaorihella</taxon>
    </lineage>
</organism>
<gene>
    <name evidence="3" type="ORF">SAMN05421751_1341</name>
</gene>
<protein>
    <submittedName>
        <fullName evidence="3">Putative peptidoglycan binding domain-containing protein</fullName>
    </submittedName>
</protein>
<dbReference type="InterPro" id="IPR052755">
    <property type="entry name" value="Lysozyme_Inhibitor_LprI"/>
</dbReference>
<dbReference type="InterPro" id="IPR036366">
    <property type="entry name" value="PGBDSf"/>
</dbReference>
<evidence type="ECO:0000313" key="3">
    <source>
        <dbReference type="EMBL" id="SEG33463.1"/>
    </source>
</evidence>
<evidence type="ECO:0000259" key="2">
    <source>
        <dbReference type="Pfam" id="PF07007"/>
    </source>
</evidence>
<evidence type="ECO:0000313" key="4">
    <source>
        <dbReference type="Proteomes" id="UP000236742"/>
    </source>
</evidence>
<name>A0A1H5ZAA2_9RHOB</name>
<proteinExistence type="predicted"/>
<dbReference type="Gene3D" id="1.10.101.10">
    <property type="entry name" value="PGBD-like superfamily/PGBD"/>
    <property type="match status" value="1"/>
</dbReference>
<accession>A0A1H5ZAA2</accession>
<evidence type="ECO:0000259" key="1">
    <source>
        <dbReference type="Pfam" id="PF01471"/>
    </source>
</evidence>
<dbReference type="PANTHER" id="PTHR37549:SF1">
    <property type="entry name" value="LIPOPROTEIN LPRI"/>
    <property type="match status" value="1"/>
</dbReference>
<sequence length="1143" mass="124373">MGQRTRRAILAFQRDYGLTQSGSADAATAAALQRALGSHGIPQTPTGGTTGRQVTASGPSFDCARATTPVENAICANPDLAALDQEIARLYGEARATATGVEAATLRAGQRSWLRQRDACGWDIPCLTAAMEARIATLLATTGQRQIASAAGDEIDAVSPSRGADPVVAPELGGLPGMVFADGMPVIALPNSSNWRGGIDGAYTSALVEFFTRLAVGDAVASGRSGIFSENPFIGITEQELRQAFTLVKGTVPPEIDAQLRSPHQRPKQVDFGVRARMMIETTNTLNEFERRRIMTVFRERALARAKRQALAGPVDVLLVCALLGGYDFEAGAFEMRTQDFKYNCLDASVSLSHFSGASRLRVDAGRVPEAVVISATEAEAVRNQSGNNNLYIAFPARIEARAPEKAGAAPMYRGTRIGPYRVVLQRDPSQVVYVLPDSDLPMTDDERLEAEMSDFSRPWTLRPSDEQRRIAASAERIEFDQLSSLATRRQTDPLRFTFRIGAPDWPNATTLDELMRQGGYKMFGGRFVVELAKLLGMPTGAVGATGLHTVGEPVLSGLIVLLPRPAGQYALPADLPPRIQTAPEIRMLDFAVSDAFIATIQPEMGLPFAGDILFLKATPERIVGFERDSSRQYGQGRQLWEASFPAHPVAEVLETPARIELARPSDLIHAAAAKAGLSTAEILGHVFSPRFLDGDSFGRQDAAAALAAEAEARARPGERLIVTTQIELREYDIAAGGWNWSWRGLNFPSRLDPAEEAIHINPLYPLTPSGDRMGQLPMTQEAARTLSQSETHPTYLARVHIEMDPTELERGNVVDRVSGVNFPYRVHEIELLKPNANPVIDNPDARLARIVFDATAPEPESAPESGADLAHSDEVLRILGIGIGDSVADAEAALRGRMPSGQVYYRSLAAQQKFGRIPDGANEITPYFHAMLFVAEDGRDMVALYREPPHMDDRVSAITRTRLFDDGQGPPKDAVIAQLMETFGEPSEQPSGDSGLFMWNEGGSMRVEQDGYWVNDAAQGACLRSLLAAGRVQESNFRMEQKTRANEWTPPEWAVWVDEGGQQWLPPTANPLDPVALIGDRYSECRGTHLFAWLESDSIGQLTKLRFALVNPSYTARLVEENRARMLSEGGGRTEGAAKLDL</sequence>
<reference evidence="3 4" key="1">
    <citation type="submission" date="2016-10" db="EMBL/GenBank/DDBJ databases">
        <authorList>
            <person name="de Groot N.N."/>
        </authorList>
    </citation>
    <scope>NUCLEOTIDE SEQUENCE [LARGE SCALE GENOMIC DNA]</scope>
    <source>
        <strain evidence="3 4">DSM 23413</strain>
    </source>
</reference>
<dbReference type="InterPro" id="IPR009739">
    <property type="entry name" value="LprI-like_N"/>
</dbReference>
<feature type="domain" description="Peptidoglycan binding-like" evidence="1">
    <location>
        <begin position="2"/>
        <end position="32"/>
    </location>
</feature>
<dbReference type="Proteomes" id="UP000236742">
    <property type="component" value="Unassembled WGS sequence"/>
</dbReference>
<dbReference type="EMBL" id="FNVD01000034">
    <property type="protein sequence ID" value="SEG33463.1"/>
    <property type="molecule type" value="Genomic_DNA"/>
</dbReference>
<dbReference type="InterPro" id="IPR036365">
    <property type="entry name" value="PGBD-like_sf"/>
</dbReference>
<dbReference type="GO" id="GO:0005576">
    <property type="term" value="C:extracellular region"/>
    <property type="evidence" value="ECO:0007669"/>
    <property type="project" value="TreeGrafter"/>
</dbReference>